<dbReference type="InterPro" id="IPR027417">
    <property type="entry name" value="P-loop_NTPase"/>
</dbReference>
<dbReference type="PANTHER" id="PTHR11472">
    <property type="entry name" value="DNA REPAIR DEAD HELICASE RAD3/XP-D SUBFAMILY MEMBER"/>
    <property type="match status" value="1"/>
</dbReference>
<dbReference type="Proteomes" id="UP001595799">
    <property type="component" value="Unassembled WGS sequence"/>
</dbReference>
<keyword evidence="2 7" id="KW-0378">Hydrolase</keyword>
<comment type="caution">
    <text evidence="7">The sequence shown here is derived from an EMBL/GenBank/DDBJ whole genome shotgun (WGS) entry which is preliminary data.</text>
</comment>
<reference evidence="8" key="1">
    <citation type="journal article" date="2019" name="Int. J. Syst. Evol. Microbiol.">
        <title>The Global Catalogue of Microorganisms (GCM) 10K type strain sequencing project: providing services to taxonomists for standard genome sequencing and annotation.</title>
        <authorList>
            <consortium name="The Broad Institute Genomics Platform"/>
            <consortium name="The Broad Institute Genome Sequencing Center for Infectious Disease"/>
            <person name="Wu L."/>
            <person name="Ma J."/>
        </authorList>
    </citation>
    <scope>NUCLEOTIDE SEQUENCE [LARGE SCALE GENOMIC DNA]</scope>
    <source>
        <strain evidence="8">CECT 8472</strain>
    </source>
</reference>
<keyword evidence="3" id="KW-0067">ATP-binding</keyword>
<name>A0ABV8UFS0_9PROT</name>
<dbReference type="InterPro" id="IPR045028">
    <property type="entry name" value="DinG/Rad3-like"/>
</dbReference>
<organism evidence="7 8">
    <name type="scientific">Fodinicurvata halophila</name>
    <dbReference type="NCBI Taxonomy" id="1419723"/>
    <lineage>
        <taxon>Bacteria</taxon>
        <taxon>Pseudomonadati</taxon>
        <taxon>Pseudomonadota</taxon>
        <taxon>Alphaproteobacteria</taxon>
        <taxon>Rhodospirillales</taxon>
        <taxon>Rhodovibrionaceae</taxon>
        <taxon>Fodinicurvata</taxon>
    </lineage>
</organism>
<dbReference type="InterPro" id="IPR014013">
    <property type="entry name" value="Helic_SF1/SF2_ATP-bd_DinG/Rad3"/>
</dbReference>
<dbReference type="EC" id="3.6.4.12" evidence="7"/>
<dbReference type="PANTHER" id="PTHR11472:SF34">
    <property type="entry name" value="REGULATOR OF TELOMERE ELONGATION HELICASE 1"/>
    <property type="match status" value="1"/>
</dbReference>
<dbReference type="PROSITE" id="PS51193">
    <property type="entry name" value="HELICASE_ATP_BIND_2"/>
    <property type="match status" value="1"/>
</dbReference>
<keyword evidence="8" id="KW-1185">Reference proteome</keyword>
<evidence type="ECO:0000256" key="2">
    <source>
        <dbReference type="ARBA" id="ARBA00022801"/>
    </source>
</evidence>
<proteinExistence type="inferred from homology"/>
<protein>
    <submittedName>
        <fullName evidence="7">ATP-dependent DNA helicase</fullName>
        <ecNumber evidence="7">3.6.4.12</ecNumber>
    </submittedName>
</protein>
<dbReference type="Gene3D" id="3.40.50.300">
    <property type="entry name" value="P-loop containing nucleotide triphosphate hydrolases"/>
    <property type="match status" value="2"/>
</dbReference>
<evidence type="ECO:0000259" key="6">
    <source>
        <dbReference type="PROSITE" id="PS51193"/>
    </source>
</evidence>
<accession>A0ABV8UFS0</accession>
<evidence type="ECO:0000256" key="1">
    <source>
        <dbReference type="ARBA" id="ARBA00022741"/>
    </source>
</evidence>
<dbReference type="SMART" id="SM00491">
    <property type="entry name" value="HELICc2"/>
    <property type="match status" value="1"/>
</dbReference>
<dbReference type="Pfam" id="PF13307">
    <property type="entry name" value="Helicase_C_2"/>
    <property type="match status" value="1"/>
</dbReference>
<evidence type="ECO:0000256" key="5">
    <source>
        <dbReference type="SAM" id="MobiDB-lite"/>
    </source>
</evidence>
<dbReference type="GO" id="GO:0003678">
    <property type="term" value="F:DNA helicase activity"/>
    <property type="evidence" value="ECO:0007669"/>
    <property type="project" value="UniProtKB-EC"/>
</dbReference>
<evidence type="ECO:0000313" key="8">
    <source>
        <dbReference type="Proteomes" id="UP001595799"/>
    </source>
</evidence>
<dbReference type="RefSeq" id="WP_382420259.1">
    <property type="nucleotide sequence ID" value="NZ_JBHSCW010000001.1"/>
</dbReference>
<dbReference type="EMBL" id="JBHSCW010000001">
    <property type="protein sequence ID" value="MFC4350121.1"/>
    <property type="molecule type" value="Genomic_DNA"/>
</dbReference>
<gene>
    <name evidence="7" type="ORF">ACFOW6_01055</name>
</gene>
<keyword evidence="1" id="KW-0547">Nucleotide-binding</keyword>
<dbReference type="InterPro" id="IPR006555">
    <property type="entry name" value="ATP-dep_Helicase_C"/>
</dbReference>
<evidence type="ECO:0000256" key="4">
    <source>
        <dbReference type="ARBA" id="ARBA00038058"/>
    </source>
</evidence>
<feature type="region of interest" description="Disordered" evidence="5">
    <location>
        <begin position="1"/>
        <end position="24"/>
    </location>
</feature>
<feature type="domain" description="Helicase ATP-binding" evidence="6">
    <location>
        <begin position="214"/>
        <end position="506"/>
    </location>
</feature>
<evidence type="ECO:0000256" key="3">
    <source>
        <dbReference type="ARBA" id="ARBA00022840"/>
    </source>
</evidence>
<dbReference type="GO" id="GO:0016787">
    <property type="term" value="F:hydrolase activity"/>
    <property type="evidence" value="ECO:0007669"/>
    <property type="project" value="UniProtKB-KW"/>
</dbReference>
<sequence>MSASDPESALFPEPGTQVTLPDQPPPVMLAGVTRVLWLTSDGEVDWLSPKEAARRVKDEAPLVCHARAAGRRLGLEAGFRAYDVLELYAFTRPASFCAPTPRGMAQALGLPQPESLEDQAVTLHRCADLLLRELEALSREDAAAAGIAYTMARAGWLWGPWVMQALGLHDGSGTPPRLGQGYRVWEKLGEWSDHAPEPQPSSAAVEAPEARARLAELLGDESEERPQQADYASAISTAFQPRADEGAPNMVLAEAGTGVGKTLGYIAPASLWSEKNEAPVWLSTFTRNLQHQLDGELDRLYPQASEKRQRVVVRKGRENYLCLLNYAERVPSVSGAQASDQAIALGLVARWAARTRSGDMVGGDFPGWLVDLLGRARTLGLADRRGECIHSACEFYRKCYIEKSIRRARRANLVVANHALVLIQAAMGGAEDGHLPLRYVFDEGHHLFDAADAAFSAHLSGQEGLELRRWLLGAESRRGGSASRLRGLKRRLEELVAQDEQLSDAVHAIVRAAVVLPGEGWHARLNDGQPQGPCEAFLLQVRRQVHARAPRAAEGYSLESEVHPANDELLSSAAELDRALEKLLGPLEELKRLLARRLDAEAAQLDSDTRRRIEAAQRSLERRAIVQVSAWRSMLAALSEETPEQYVDWLAVDRIEGRDIDVGLHRHWIDPTIPLAQTVLEPAHGAVVTSATLTDRTGATEGDWQAAEARTGAAHLLSAPTRARVPSPFDYASQTRVFIITDLARDNPDQIAAAMRELFLASGGGALGLFTAISRLKAVHGRIVRPLEEAGLELLAQHLDGVDVSTLIEMFRAEPDSCLLGTDAVRDGVDVPGRALRLIAFDRVPWPRPDLRHKARREHFGKRQYDEMLTRLRLRQAFGRLVRRGDDRGVFVLLDSRMPSRLYGAFPEGVEPKRVGLAEALAETRDFLAG</sequence>
<dbReference type="SUPFAM" id="SSF52540">
    <property type="entry name" value="P-loop containing nucleoside triphosphate hydrolases"/>
    <property type="match status" value="1"/>
</dbReference>
<evidence type="ECO:0000313" key="7">
    <source>
        <dbReference type="EMBL" id="MFC4350121.1"/>
    </source>
</evidence>
<comment type="similarity">
    <text evidence="4">Belongs to the helicase family. DinG subfamily.</text>
</comment>
<keyword evidence="7" id="KW-0347">Helicase</keyword>